<evidence type="ECO:0000313" key="2">
    <source>
        <dbReference type="Proteomes" id="UP001632038"/>
    </source>
</evidence>
<name>A0ABD3DW30_9LAMI</name>
<dbReference type="Proteomes" id="UP001632038">
    <property type="component" value="Unassembled WGS sequence"/>
</dbReference>
<gene>
    <name evidence="1" type="ORF">CASFOL_011289</name>
</gene>
<proteinExistence type="predicted"/>
<dbReference type="AlphaFoldDB" id="A0ABD3DW30"/>
<accession>A0ABD3DW30</accession>
<evidence type="ECO:0000313" key="1">
    <source>
        <dbReference type="EMBL" id="KAL3646109.1"/>
    </source>
</evidence>
<organism evidence="1 2">
    <name type="scientific">Castilleja foliolosa</name>
    <dbReference type="NCBI Taxonomy" id="1961234"/>
    <lineage>
        <taxon>Eukaryota</taxon>
        <taxon>Viridiplantae</taxon>
        <taxon>Streptophyta</taxon>
        <taxon>Embryophyta</taxon>
        <taxon>Tracheophyta</taxon>
        <taxon>Spermatophyta</taxon>
        <taxon>Magnoliopsida</taxon>
        <taxon>eudicotyledons</taxon>
        <taxon>Gunneridae</taxon>
        <taxon>Pentapetalae</taxon>
        <taxon>asterids</taxon>
        <taxon>lamiids</taxon>
        <taxon>Lamiales</taxon>
        <taxon>Orobanchaceae</taxon>
        <taxon>Pedicularideae</taxon>
        <taxon>Castillejinae</taxon>
        <taxon>Castilleja</taxon>
    </lineage>
</organism>
<dbReference type="EMBL" id="JAVIJP010000013">
    <property type="protein sequence ID" value="KAL3646109.1"/>
    <property type="molecule type" value="Genomic_DNA"/>
</dbReference>
<sequence>MLIDTMQFLQGLKFSFYRDIVDEDIVDPFTRVDIVEPYDKMMIEENYYYPVEEESKKEMETDTEVEEIAKDTLIKDLPKLKLCVHNTLFGSEYVSVDDEGNILVLSLPQLPLGSACHLKHNSENHKEITEENKFNISEENMYESSQCNLDRQKGKGGAPVARVVSPGVVVRRKCLNKVPGVVVRRKCLNKI</sequence>
<keyword evidence="2" id="KW-1185">Reference proteome</keyword>
<reference evidence="2" key="1">
    <citation type="journal article" date="2024" name="IScience">
        <title>Strigolactones Initiate the Formation of Haustorium-like Structures in Castilleja.</title>
        <authorList>
            <person name="Buerger M."/>
            <person name="Peterson D."/>
            <person name="Chory J."/>
        </authorList>
    </citation>
    <scope>NUCLEOTIDE SEQUENCE [LARGE SCALE GENOMIC DNA]</scope>
</reference>
<protein>
    <submittedName>
        <fullName evidence="1">Uncharacterized protein</fullName>
    </submittedName>
</protein>
<comment type="caution">
    <text evidence="1">The sequence shown here is derived from an EMBL/GenBank/DDBJ whole genome shotgun (WGS) entry which is preliminary data.</text>
</comment>